<comment type="caution">
    <text evidence="2">The sequence shown here is derived from an EMBL/GenBank/DDBJ whole genome shotgun (WGS) entry which is preliminary data.</text>
</comment>
<evidence type="ECO:0000256" key="1">
    <source>
        <dbReference type="SAM" id="MobiDB-lite"/>
    </source>
</evidence>
<name>A0A4Y9Z6E6_9APHY</name>
<evidence type="ECO:0000313" key="2">
    <source>
        <dbReference type="EMBL" id="TFY69700.1"/>
    </source>
</evidence>
<evidence type="ECO:0000313" key="3">
    <source>
        <dbReference type="Proteomes" id="UP000298390"/>
    </source>
</evidence>
<dbReference type="EMBL" id="SEKV01000006">
    <property type="protein sequence ID" value="TFY69700.1"/>
    <property type="molecule type" value="Genomic_DNA"/>
</dbReference>
<dbReference type="Proteomes" id="UP000298390">
    <property type="component" value="Unassembled WGS sequence"/>
</dbReference>
<feature type="region of interest" description="Disordered" evidence="1">
    <location>
        <begin position="171"/>
        <end position="206"/>
    </location>
</feature>
<feature type="compositionally biased region" description="Polar residues" evidence="1">
    <location>
        <begin position="171"/>
        <end position="189"/>
    </location>
</feature>
<proteinExistence type="predicted"/>
<protein>
    <submittedName>
        <fullName evidence="2">Uncharacterized protein</fullName>
    </submittedName>
</protein>
<dbReference type="AlphaFoldDB" id="A0A4Y9Z6E6"/>
<accession>A0A4Y9Z6E6</accession>
<reference evidence="2 3" key="1">
    <citation type="submission" date="2019-01" db="EMBL/GenBank/DDBJ databases">
        <title>Genome sequencing of the rare red list fungi Fomitopsis rosea.</title>
        <authorList>
            <person name="Buettner E."/>
            <person name="Kellner H."/>
        </authorList>
    </citation>
    <scope>NUCLEOTIDE SEQUENCE [LARGE SCALE GENOMIC DNA]</scope>
    <source>
        <strain evidence="2 3">DSM 105464</strain>
    </source>
</reference>
<gene>
    <name evidence="2" type="ORF">EVJ58_g266</name>
</gene>
<sequence length="405" mass="45552">MSHTLPLNDCLLHPELNRLGSQSLVQHLFAPLRAELSPYVLCFETAVKAMMIHGLHKDGNHHIEKNHFHWLHSIGRLHYGDNKDDHMEFAKELRELAFNALTALNCHSGGLSLMLHIEGSVWPHFVSAPENIKVHICVLPALLVEFPHTPYKDTNHYLFWGHPESRFNELVSSATSSPDGEQAGTSSTISERKVPPTSHPGRITSRDRDAGLIVELRKREWASFDSAIANLQRQVAELTVAKTALKVQNSDLVRQVNIFSVTVRVLGDRVKLLHGTYNREGEYKRESDDREDLNQLGHFTPISAGQAAPHFISSSPATPVDAASRFNDVTTQSKHCEQRLTIFGPVTFELLHVHAIPDHFHRNLFAIKEDFLPDRWLEEVQSQLSVGGDVAKDIVRTMTEDSTVV</sequence>
<organism evidence="2 3">
    <name type="scientific">Rhodofomes roseus</name>
    <dbReference type="NCBI Taxonomy" id="34475"/>
    <lineage>
        <taxon>Eukaryota</taxon>
        <taxon>Fungi</taxon>
        <taxon>Dikarya</taxon>
        <taxon>Basidiomycota</taxon>
        <taxon>Agaricomycotina</taxon>
        <taxon>Agaricomycetes</taxon>
        <taxon>Polyporales</taxon>
        <taxon>Rhodofomes</taxon>
    </lineage>
</organism>